<evidence type="ECO:0000256" key="9">
    <source>
        <dbReference type="ARBA" id="ARBA00023136"/>
    </source>
</evidence>
<comment type="subcellular location">
    <subcellularLocation>
        <location evidence="11 12">Cell membrane</location>
        <topology evidence="11 12">Multi-pass membrane protein</topology>
    </subcellularLocation>
    <subcellularLocation>
        <location evidence="1">Membrane</location>
        <topology evidence="1">Multi-pass membrane protein</topology>
    </subcellularLocation>
</comment>
<dbReference type="CDD" id="cd00310">
    <property type="entry name" value="ATP-synt_Fo_a_6"/>
    <property type="match status" value="1"/>
</dbReference>
<keyword evidence="5 11" id="KW-0812">Transmembrane</keyword>
<evidence type="ECO:0000256" key="5">
    <source>
        <dbReference type="ARBA" id="ARBA00022692"/>
    </source>
</evidence>
<dbReference type="Gene3D" id="1.20.120.220">
    <property type="entry name" value="ATP synthase, F0 complex, subunit A"/>
    <property type="match status" value="1"/>
</dbReference>
<dbReference type="OrthoDB" id="9809130at2"/>
<comment type="similarity">
    <text evidence="2 11 12">Belongs to the ATPase A chain family.</text>
</comment>
<dbReference type="PROSITE" id="PS00449">
    <property type="entry name" value="ATPASE_A"/>
    <property type="match status" value="1"/>
</dbReference>
<dbReference type="GO" id="GO:0046933">
    <property type="term" value="F:proton-transporting ATP synthase activity, rotational mechanism"/>
    <property type="evidence" value="ECO:0007669"/>
    <property type="project" value="UniProtKB-UniRule"/>
</dbReference>
<evidence type="ECO:0000313" key="13">
    <source>
        <dbReference type="EMBL" id="TWE07978.1"/>
    </source>
</evidence>
<reference evidence="13 14" key="1">
    <citation type="submission" date="2019-06" db="EMBL/GenBank/DDBJ databases">
        <title>Sequencing the genomes of 1000 actinobacteria strains.</title>
        <authorList>
            <person name="Klenk H.-P."/>
        </authorList>
    </citation>
    <scope>NUCLEOTIDE SEQUENCE [LARGE SCALE GENOMIC DNA]</scope>
    <source>
        <strain evidence="13 14">DSM 19560</strain>
    </source>
</reference>
<keyword evidence="14" id="KW-1185">Reference proteome</keyword>
<evidence type="ECO:0000256" key="8">
    <source>
        <dbReference type="ARBA" id="ARBA00023065"/>
    </source>
</evidence>
<evidence type="ECO:0000256" key="7">
    <source>
        <dbReference type="ARBA" id="ARBA00022989"/>
    </source>
</evidence>
<dbReference type="EMBL" id="VIVQ01000004">
    <property type="protein sequence ID" value="TWE07978.1"/>
    <property type="molecule type" value="Genomic_DNA"/>
</dbReference>
<keyword evidence="7 11" id="KW-1133">Transmembrane helix</keyword>
<sequence length="278" mass="31069">MTHEIASLATSTDINPGHHITFTAFGMTFNADTMWSTAIAGLIVIGLGLWMRRNVGRKVPTKLQLFWESLVQTVTKQVEDSLGKVNPFVVPLAITLFIFILISNWLEMIPTDDKLVSPTADVNLTYAMALFVIVGVHIYSIRERGVKGYFKHYFQPYPILFPLNLIEEITKPITLALRLFGNIFSSGIMISMIALFPSYILWGPNVVWKLFDLFIGLIQAFIFALLTILYFGMASDHAEEHSEDLTAVTDVEGRIEDVTTVDETSGVTGNRPELQGAH</sequence>
<evidence type="ECO:0000256" key="4">
    <source>
        <dbReference type="ARBA" id="ARBA00022547"/>
    </source>
</evidence>
<dbReference type="RefSeq" id="WP_145230504.1">
    <property type="nucleotide sequence ID" value="NZ_VIVQ01000004.1"/>
</dbReference>
<dbReference type="Proteomes" id="UP000318297">
    <property type="component" value="Unassembled WGS sequence"/>
</dbReference>
<organism evidence="13 14">
    <name type="scientific">Rudaeicoccus suwonensis</name>
    <dbReference type="NCBI Taxonomy" id="657409"/>
    <lineage>
        <taxon>Bacteria</taxon>
        <taxon>Bacillati</taxon>
        <taxon>Actinomycetota</taxon>
        <taxon>Actinomycetes</taxon>
        <taxon>Micrococcales</taxon>
        <taxon>Dermacoccaceae</taxon>
        <taxon>Rudaeicoccus</taxon>
    </lineage>
</organism>
<dbReference type="InterPro" id="IPR023011">
    <property type="entry name" value="ATP_synth_F0_asu_AS"/>
</dbReference>
<dbReference type="InterPro" id="IPR045082">
    <property type="entry name" value="ATP_syn_F0_a_bact/chloroplast"/>
</dbReference>
<dbReference type="Pfam" id="PF00119">
    <property type="entry name" value="ATP-synt_A"/>
    <property type="match status" value="1"/>
</dbReference>
<dbReference type="GO" id="GO:0045259">
    <property type="term" value="C:proton-transporting ATP synthase complex"/>
    <property type="evidence" value="ECO:0007669"/>
    <property type="project" value="UniProtKB-KW"/>
</dbReference>
<evidence type="ECO:0000256" key="10">
    <source>
        <dbReference type="ARBA" id="ARBA00023310"/>
    </source>
</evidence>
<evidence type="ECO:0000256" key="12">
    <source>
        <dbReference type="RuleBase" id="RU000483"/>
    </source>
</evidence>
<proteinExistence type="inferred from homology"/>
<dbReference type="PANTHER" id="PTHR42823:SF3">
    <property type="entry name" value="ATP SYNTHASE SUBUNIT A, CHLOROPLASTIC"/>
    <property type="match status" value="1"/>
</dbReference>
<keyword evidence="8 11" id="KW-0406">Ion transport</keyword>
<dbReference type="PANTHER" id="PTHR42823">
    <property type="entry name" value="ATP SYNTHASE SUBUNIT A, CHLOROPLASTIC"/>
    <property type="match status" value="1"/>
</dbReference>
<feature type="transmembrane region" description="Helical" evidence="11">
    <location>
        <begin position="179"/>
        <end position="201"/>
    </location>
</feature>
<feature type="transmembrane region" description="Helical" evidence="11">
    <location>
        <begin position="123"/>
        <end position="141"/>
    </location>
</feature>
<dbReference type="NCBIfam" id="TIGR01131">
    <property type="entry name" value="ATP_synt_6_or_A"/>
    <property type="match status" value="1"/>
</dbReference>
<keyword evidence="9 11" id="KW-0472">Membrane</keyword>
<feature type="transmembrane region" description="Helical" evidence="11">
    <location>
        <begin position="213"/>
        <end position="232"/>
    </location>
</feature>
<dbReference type="HAMAP" id="MF_01393">
    <property type="entry name" value="ATP_synth_a_bact"/>
    <property type="match status" value="1"/>
</dbReference>
<evidence type="ECO:0000256" key="3">
    <source>
        <dbReference type="ARBA" id="ARBA00022448"/>
    </source>
</evidence>
<dbReference type="GO" id="GO:0042777">
    <property type="term" value="P:proton motive force-driven plasma membrane ATP synthesis"/>
    <property type="evidence" value="ECO:0007669"/>
    <property type="project" value="TreeGrafter"/>
</dbReference>
<evidence type="ECO:0000256" key="6">
    <source>
        <dbReference type="ARBA" id="ARBA00022781"/>
    </source>
</evidence>
<protein>
    <recommendedName>
        <fullName evidence="11 12">ATP synthase subunit a</fullName>
    </recommendedName>
    <alternativeName>
        <fullName evidence="11">ATP synthase F0 sector subunit a</fullName>
    </alternativeName>
    <alternativeName>
        <fullName evidence="11">F-ATPase subunit 6</fullName>
    </alternativeName>
</protein>
<keyword evidence="11" id="KW-1003">Cell membrane</keyword>
<comment type="function">
    <text evidence="11 12">Key component of the proton channel; it plays a direct role in the translocation of protons across the membrane.</text>
</comment>
<evidence type="ECO:0000256" key="1">
    <source>
        <dbReference type="ARBA" id="ARBA00004141"/>
    </source>
</evidence>
<keyword evidence="4 11" id="KW-0138">CF(0)</keyword>
<feature type="transmembrane region" description="Helical" evidence="11">
    <location>
        <begin position="33"/>
        <end position="51"/>
    </location>
</feature>
<evidence type="ECO:0000256" key="11">
    <source>
        <dbReference type="HAMAP-Rule" id="MF_01393"/>
    </source>
</evidence>
<dbReference type="PRINTS" id="PR00123">
    <property type="entry name" value="ATPASEA"/>
</dbReference>
<dbReference type="GO" id="GO:0005886">
    <property type="term" value="C:plasma membrane"/>
    <property type="evidence" value="ECO:0007669"/>
    <property type="project" value="UniProtKB-SubCell"/>
</dbReference>
<feature type="transmembrane region" description="Helical" evidence="11">
    <location>
        <begin position="85"/>
        <end position="103"/>
    </location>
</feature>
<keyword evidence="10 11" id="KW-0066">ATP synthesis</keyword>
<dbReference type="SUPFAM" id="SSF81336">
    <property type="entry name" value="F1F0 ATP synthase subunit A"/>
    <property type="match status" value="1"/>
</dbReference>
<gene>
    <name evidence="11" type="primary">atpB</name>
    <name evidence="13" type="ORF">BKA23_3345</name>
</gene>
<accession>A0A561DX77</accession>
<keyword evidence="6 11" id="KW-0375">Hydrogen ion transport</keyword>
<keyword evidence="3 11" id="KW-0813">Transport</keyword>
<comment type="caution">
    <text evidence="13">The sequence shown here is derived from an EMBL/GenBank/DDBJ whole genome shotgun (WGS) entry which is preliminary data.</text>
</comment>
<evidence type="ECO:0000256" key="2">
    <source>
        <dbReference type="ARBA" id="ARBA00006810"/>
    </source>
</evidence>
<dbReference type="AlphaFoldDB" id="A0A561DX77"/>
<dbReference type="InterPro" id="IPR000568">
    <property type="entry name" value="ATP_synth_F0_asu"/>
</dbReference>
<evidence type="ECO:0000313" key="14">
    <source>
        <dbReference type="Proteomes" id="UP000318297"/>
    </source>
</evidence>
<name>A0A561DX77_9MICO</name>
<dbReference type="InterPro" id="IPR035908">
    <property type="entry name" value="F0_ATP_A_sf"/>
</dbReference>